<dbReference type="OrthoDB" id="9806954at2"/>
<evidence type="ECO:0000256" key="3">
    <source>
        <dbReference type="ARBA" id="ARBA00021315"/>
    </source>
</evidence>
<dbReference type="PANTHER" id="PTHR11059">
    <property type="entry name" value="DNA REPAIR PROTEIN RECN"/>
    <property type="match status" value="1"/>
</dbReference>
<dbReference type="PIRSF" id="PIRSF003128">
    <property type="entry name" value="RecN"/>
    <property type="match status" value="1"/>
</dbReference>
<evidence type="ECO:0000256" key="9">
    <source>
        <dbReference type="PIRNR" id="PIRNR003128"/>
    </source>
</evidence>
<dbReference type="RefSeq" id="WP_009346750.1">
    <property type="nucleotide sequence ID" value="NZ_JH376827.1"/>
</dbReference>
<dbReference type="GO" id="GO:0009432">
    <property type="term" value="P:SOS response"/>
    <property type="evidence" value="ECO:0007669"/>
    <property type="project" value="TreeGrafter"/>
</dbReference>
<dbReference type="InterPro" id="IPR027417">
    <property type="entry name" value="P-loop_NTPase"/>
</dbReference>
<feature type="domain" description="RecF/RecN/SMC N-terminal" evidence="11">
    <location>
        <begin position="2"/>
        <end position="509"/>
    </location>
</feature>
<dbReference type="Proteomes" id="UP000015993">
    <property type="component" value="Unassembled WGS sequence"/>
</dbReference>
<accession>G5G9T8</accession>
<evidence type="ECO:0000313" key="13">
    <source>
        <dbReference type="Proteomes" id="UP000015993"/>
    </source>
</evidence>
<dbReference type="FunFam" id="3.40.50.300:FF:000319">
    <property type="entry name" value="DNA repair protein RecN"/>
    <property type="match status" value="1"/>
</dbReference>
<protein>
    <recommendedName>
        <fullName evidence="3 9">DNA repair protein RecN</fullName>
    </recommendedName>
    <alternativeName>
        <fullName evidence="8 9">Recombination protein N</fullName>
    </alternativeName>
</protein>
<keyword evidence="10" id="KW-0175">Coiled coil</keyword>
<dbReference type="EMBL" id="ACZK01000010">
    <property type="protein sequence ID" value="EHG24138.1"/>
    <property type="molecule type" value="Genomic_DNA"/>
</dbReference>
<comment type="caution">
    <text evidence="12">The sequence shown here is derived from an EMBL/GenBank/DDBJ whole genome shotgun (WGS) entry which is preliminary data.</text>
</comment>
<dbReference type="InterPro" id="IPR003395">
    <property type="entry name" value="RecF/RecN/SMC_N"/>
</dbReference>
<keyword evidence="6" id="KW-0067">ATP-binding</keyword>
<dbReference type="Gene3D" id="3.40.50.300">
    <property type="entry name" value="P-loop containing nucleotide triphosphate hydrolases"/>
    <property type="match status" value="2"/>
</dbReference>
<feature type="coiled-coil region" evidence="10">
    <location>
        <begin position="322"/>
        <end position="356"/>
    </location>
</feature>
<keyword evidence="4" id="KW-0547">Nucleotide-binding</keyword>
<feature type="coiled-coil region" evidence="10">
    <location>
        <begin position="193"/>
        <end position="223"/>
    </location>
</feature>
<dbReference type="PANTHER" id="PTHR11059:SF0">
    <property type="entry name" value="DNA REPAIR PROTEIN RECN"/>
    <property type="match status" value="1"/>
</dbReference>
<evidence type="ECO:0000313" key="12">
    <source>
        <dbReference type="EMBL" id="EHG24138.1"/>
    </source>
</evidence>
<evidence type="ECO:0000256" key="4">
    <source>
        <dbReference type="ARBA" id="ARBA00022741"/>
    </source>
</evidence>
<dbReference type="STRING" id="679199.HMPREF9332_00339"/>
<keyword evidence="5 9" id="KW-0227">DNA damage</keyword>
<dbReference type="SUPFAM" id="SSF52540">
    <property type="entry name" value="P-loop containing nucleoside triphosphate hydrolases"/>
    <property type="match status" value="1"/>
</dbReference>
<proteinExistence type="inferred from homology"/>
<dbReference type="AlphaFoldDB" id="G5G9T8"/>
<keyword evidence="13" id="KW-1185">Reference proteome</keyword>
<keyword evidence="7 9" id="KW-0234">DNA repair</keyword>
<dbReference type="eggNOG" id="COG0497">
    <property type="taxonomic scope" value="Bacteria"/>
</dbReference>
<evidence type="ECO:0000256" key="6">
    <source>
        <dbReference type="ARBA" id="ARBA00022840"/>
    </source>
</evidence>
<comment type="similarity">
    <text evidence="2 9">Belongs to the RecN family.</text>
</comment>
<evidence type="ECO:0000256" key="8">
    <source>
        <dbReference type="ARBA" id="ARBA00033408"/>
    </source>
</evidence>
<sequence>MLQHLHISNYALIEKLDINFSNGFSVITGETGAGKSIILGALGLIMGQRADAKAIKTGEKKCYIEAIFQVKGFQLEKLLKDNDIDFDEKECIVRREVTIQGKSRAFINDSPVPLSLLKEVSSHLIDIHSQHQNLLLGHEHFLIETLDTIAATPQVLLNYTTQYSAWQRANAELTKLQEQAAKDKSDTEFFKFQLQQLEEAQLVENEQEQLEEESNTLSHAEEIKQSLFQASGLFSTEEHNPVIELKISSQILSSIQKVFPIAGSLAERIDSVRIELEDIADELEHQLESVEFDPERQAFVDDRLNTIYSLEKKHNVETVAELLTKQEELKNFINKIENIDEELAKKTAEVSRAEQALYAAAKELTASRKKAAEKIEKELIAQLQELGMPGVRLSFSFERRSLPDNNGIDKVTFLFSANKNMAMQDVSQIASGGEIARLMLSLKAIISQCRNLPTIVFDEIDTGVSGTMAEKMAEVMNRMAENCQVLCITHLPQIAAIGIYHYRVFKKEKEYGTSSHIDLLSTEERIQEIANMLSGAQMTDAAINNAKSLLKLQ</sequence>
<evidence type="ECO:0000256" key="10">
    <source>
        <dbReference type="SAM" id="Coils"/>
    </source>
</evidence>
<name>G5G9T8_9BACT</name>
<evidence type="ECO:0000259" key="11">
    <source>
        <dbReference type="Pfam" id="PF02463"/>
    </source>
</evidence>
<dbReference type="InterPro" id="IPR004604">
    <property type="entry name" value="DNA_recomb/repair_RecN"/>
</dbReference>
<comment type="function">
    <text evidence="1 9">May be involved in recombinational repair of damaged DNA.</text>
</comment>
<dbReference type="Pfam" id="PF02463">
    <property type="entry name" value="SMC_N"/>
    <property type="match status" value="1"/>
</dbReference>
<dbReference type="GO" id="GO:0005524">
    <property type="term" value="F:ATP binding"/>
    <property type="evidence" value="ECO:0007669"/>
    <property type="project" value="UniProtKB-KW"/>
</dbReference>
<evidence type="ECO:0000256" key="7">
    <source>
        <dbReference type="ARBA" id="ARBA00023204"/>
    </source>
</evidence>
<organism evidence="12 13">
    <name type="scientific">Alloprevotella rava F0323</name>
    <dbReference type="NCBI Taxonomy" id="679199"/>
    <lineage>
        <taxon>Bacteria</taxon>
        <taxon>Pseudomonadati</taxon>
        <taxon>Bacteroidota</taxon>
        <taxon>Bacteroidia</taxon>
        <taxon>Bacteroidales</taxon>
        <taxon>Prevotellaceae</taxon>
        <taxon>Alloprevotella</taxon>
    </lineage>
</organism>
<evidence type="ECO:0000256" key="2">
    <source>
        <dbReference type="ARBA" id="ARBA00009441"/>
    </source>
</evidence>
<dbReference type="GO" id="GO:0006281">
    <property type="term" value="P:DNA repair"/>
    <property type="evidence" value="ECO:0007669"/>
    <property type="project" value="UniProtKB-KW"/>
</dbReference>
<gene>
    <name evidence="12" type="ORF">HMPREF9332_00339</name>
</gene>
<evidence type="ECO:0000256" key="1">
    <source>
        <dbReference type="ARBA" id="ARBA00003618"/>
    </source>
</evidence>
<dbReference type="CDD" id="cd03241">
    <property type="entry name" value="ABC_RecN"/>
    <property type="match status" value="2"/>
</dbReference>
<dbReference type="HOGENOM" id="CLU_018297_3_1_10"/>
<dbReference type="GO" id="GO:0006310">
    <property type="term" value="P:DNA recombination"/>
    <property type="evidence" value="ECO:0007669"/>
    <property type="project" value="InterPro"/>
</dbReference>
<dbReference type="GO" id="GO:0043590">
    <property type="term" value="C:bacterial nucleoid"/>
    <property type="evidence" value="ECO:0007669"/>
    <property type="project" value="TreeGrafter"/>
</dbReference>
<evidence type="ECO:0000256" key="5">
    <source>
        <dbReference type="ARBA" id="ARBA00022763"/>
    </source>
</evidence>
<dbReference type="PATRIC" id="fig|679199.3.peg.352"/>
<reference evidence="12 13" key="1">
    <citation type="submission" date="2011-08" db="EMBL/GenBank/DDBJ databases">
        <title>The Genome Sequence of Prevotella sp. oral taxon 302 str. F0323.</title>
        <authorList>
            <consortium name="The Broad Institute Genome Sequencing Platform"/>
            <person name="Earl A."/>
            <person name="Ward D."/>
            <person name="Feldgarden M."/>
            <person name="Gevers D."/>
            <person name="Izard J."/>
            <person name="Blanton J.M."/>
            <person name="Baranova O.V."/>
            <person name="Tanner A.C."/>
            <person name="Dewhirst F.E."/>
            <person name="Young S.K."/>
            <person name="Zeng Q."/>
            <person name="Gargeya S."/>
            <person name="Fitzgerald M."/>
            <person name="Haas B."/>
            <person name="Abouelleil A."/>
            <person name="Alvarado L."/>
            <person name="Arachchi H.M."/>
            <person name="Berlin A."/>
            <person name="Brown A."/>
            <person name="Chapman S.B."/>
            <person name="Chen Z."/>
            <person name="Dunbar C."/>
            <person name="Freedman E."/>
            <person name="Gearin G."/>
            <person name="Gellesch M."/>
            <person name="Goldberg J."/>
            <person name="Griggs A."/>
            <person name="Gujja S."/>
            <person name="Heiman D."/>
            <person name="Howarth C."/>
            <person name="Larson L."/>
            <person name="Lui A."/>
            <person name="MacDonald P.J.P."/>
            <person name="Montmayeur A."/>
            <person name="Murphy C."/>
            <person name="Neiman D."/>
            <person name="Pearson M."/>
            <person name="Priest M."/>
            <person name="Roberts A."/>
            <person name="Saif S."/>
            <person name="Shea T."/>
            <person name="Shenoy N."/>
            <person name="Sisk P."/>
            <person name="Stolte C."/>
            <person name="Sykes S."/>
            <person name="Wortman J."/>
            <person name="Nusbaum C."/>
            <person name="Birren B."/>
        </authorList>
    </citation>
    <scope>NUCLEOTIDE SEQUENCE [LARGE SCALE GENOMIC DNA]</scope>
    <source>
        <strain evidence="12 13">F0323</strain>
    </source>
</reference>
<dbReference type="NCBIfam" id="TIGR00634">
    <property type="entry name" value="recN"/>
    <property type="match status" value="1"/>
</dbReference>